<feature type="compositionally biased region" description="Basic and acidic residues" evidence="3">
    <location>
        <begin position="78"/>
        <end position="112"/>
    </location>
</feature>
<dbReference type="GO" id="GO:0005737">
    <property type="term" value="C:cytoplasm"/>
    <property type="evidence" value="ECO:0007669"/>
    <property type="project" value="UniProtKB-SubCell"/>
</dbReference>
<keyword evidence="2" id="KW-0963">Cytoplasm</keyword>
<dbReference type="PANTHER" id="PTHR12299">
    <property type="entry name" value="HYALURONIC ACID-BINDING PROTEIN 4"/>
    <property type="match status" value="1"/>
</dbReference>
<evidence type="ECO:0000256" key="3">
    <source>
        <dbReference type="SAM" id="MobiDB-lite"/>
    </source>
</evidence>
<feature type="compositionally biased region" description="Basic and acidic residues" evidence="3">
    <location>
        <begin position="235"/>
        <end position="244"/>
    </location>
</feature>
<feature type="domain" description="Hyaluronan/mRNA-binding protein" evidence="4">
    <location>
        <begin position="126"/>
        <end position="239"/>
    </location>
</feature>
<dbReference type="InterPro" id="IPR006861">
    <property type="entry name" value="HABP4_PAIRBP1-bd"/>
</dbReference>
<protein>
    <submittedName>
        <fullName evidence="5">Hyaluronan/mRNA-binding protein</fullName>
    </submittedName>
</protein>
<reference evidence="5" key="1">
    <citation type="submission" date="2022-06" db="EMBL/GenBank/DDBJ databases">
        <title>Complete genome sequences of two strains of the flax pathogen Septoria linicola.</title>
        <authorList>
            <person name="Lapalu N."/>
            <person name="Simon A."/>
            <person name="Demenou B."/>
            <person name="Paumier D."/>
            <person name="Guillot M.-P."/>
            <person name="Gout L."/>
            <person name="Valade R."/>
        </authorList>
    </citation>
    <scope>NUCLEOTIDE SEQUENCE</scope>
    <source>
        <strain evidence="5">SE15195</strain>
    </source>
</reference>
<accession>A0A9Q9EEU3</accession>
<evidence type="ECO:0000256" key="2">
    <source>
        <dbReference type="ARBA" id="ARBA00022490"/>
    </source>
</evidence>
<dbReference type="Pfam" id="PF09598">
    <property type="entry name" value="Stm1_N"/>
    <property type="match status" value="1"/>
</dbReference>
<dbReference type="EMBL" id="CP099418">
    <property type="protein sequence ID" value="USW48225.1"/>
    <property type="molecule type" value="Genomic_DNA"/>
</dbReference>
<dbReference type="InterPro" id="IPR019084">
    <property type="entry name" value="STM1-like_N"/>
</dbReference>
<gene>
    <name evidence="5" type="ORF">Slin15195_G015440</name>
</gene>
<dbReference type="Gene3D" id="6.10.140.1040">
    <property type="match status" value="1"/>
</dbReference>
<proteinExistence type="predicted"/>
<feature type="region of interest" description="Disordered" evidence="3">
    <location>
        <begin position="228"/>
        <end position="358"/>
    </location>
</feature>
<feature type="compositionally biased region" description="Basic and acidic residues" evidence="3">
    <location>
        <begin position="120"/>
        <end position="145"/>
    </location>
</feature>
<feature type="compositionally biased region" description="Basic and acidic residues" evidence="3">
    <location>
        <begin position="302"/>
        <end position="339"/>
    </location>
</feature>
<organism evidence="5 6">
    <name type="scientific">Septoria linicola</name>
    <dbReference type="NCBI Taxonomy" id="215465"/>
    <lineage>
        <taxon>Eukaryota</taxon>
        <taxon>Fungi</taxon>
        <taxon>Dikarya</taxon>
        <taxon>Ascomycota</taxon>
        <taxon>Pezizomycotina</taxon>
        <taxon>Dothideomycetes</taxon>
        <taxon>Dothideomycetidae</taxon>
        <taxon>Mycosphaerellales</taxon>
        <taxon>Mycosphaerellaceae</taxon>
        <taxon>Septoria</taxon>
    </lineage>
</organism>
<dbReference type="Pfam" id="PF04774">
    <property type="entry name" value="HABP4_PAI-RBP1"/>
    <property type="match status" value="1"/>
</dbReference>
<comment type="subcellular location">
    <subcellularLocation>
        <location evidence="1">Cytoplasm</location>
    </subcellularLocation>
</comment>
<evidence type="ECO:0000256" key="1">
    <source>
        <dbReference type="ARBA" id="ARBA00004496"/>
    </source>
</evidence>
<dbReference type="SMART" id="SM01233">
    <property type="entry name" value="HABP4_PAI-RBP1"/>
    <property type="match status" value="1"/>
</dbReference>
<evidence type="ECO:0000313" key="5">
    <source>
        <dbReference type="EMBL" id="USW48225.1"/>
    </source>
</evidence>
<name>A0A9Q9EEU3_9PEZI</name>
<dbReference type="AlphaFoldDB" id="A0A9Q9EEU3"/>
<sequence length="358" mass="37449">MSDAIVSKNLYELLGNDPELDPERATPPVPTKVVDKPVARSGKRNGPAEGAAARDGAPRQGGRGGAVRGDQGASRVEQQNRDDGLRSDRHSRPVRDYERRGGEGRGRGDRRGRGGYAGRGRGEGRGGPRDDRHSHTGLGDHEKQAAHGWGGNDGPSELADETAGDAIAKAEANNEPGFTPDTAGADPAFSNGPDGIVGEDAAGEPEDKTKSYDEYLKELAEKKLALSGEAPSIRKANEGSKTKFPEGQAVSREQEDFFIGGGGKTKKTKEIKEKERINLDGQYYAAPDAGDRGGRGGRGGRGRGEGRGSFRGEGRGRGGGRGRGDRGDFRGAPRGDRAPRGGAGFNANDSSAFPALGA</sequence>
<dbReference type="GO" id="GO:0005634">
    <property type="term" value="C:nucleus"/>
    <property type="evidence" value="ECO:0007669"/>
    <property type="project" value="TreeGrafter"/>
</dbReference>
<dbReference type="GO" id="GO:0003723">
    <property type="term" value="F:RNA binding"/>
    <property type="evidence" value="ECO:0007669"/>
    <property type="project" value="InterPro"/>
</dbReference>
<feature type="compositionally biased region" description="Basic and acidic residues" evidence="3">
    <location>
        <begin position="268"/>
        <end position="278"/>
    </location>
</feature>
<evidence type="ECO:0000313" key="6">
    <source>
        <dbReference type="Proteomes" id="UP001056384"/>
    </source>
</evidence>
<dbReference type="PANTHER" id="PTHR12299:SF17">
    <property type="entry name" value="AT19571P-RELATED"/>
    <property type="match status" value="1"/>
</dbReference>
<dbReference type="Proteomes" id="UP001056384">
    <property type="component" value="Chromosome 1"/>
</dbReference>
<keyword evidence="6" id="KW-1185">Reference proteome</keyword>
<evidence type="ECO:0000259" key="4">
    <source>
        <dbReference type="SMART" id="SM01233"/>
    </source>
</evidence>
<dbReference type="InterPro" id="IPR039764">
    <property type="entry name" value="HABP4/SERBP1-like"/>
</dbReference>
<feature type="region of interest" description="Disordered" evidence="3">
    <location>
        <begin position="15"/>
        <end position="209"/>
    </location>
</feature>